<dbReference type="RefSeq" id="WP_011307134.1">
    <property type="nucleotide sequence ID" value="NZ_CP009526.1"/>
</dbReference>
<sequence length="76" mass="8552">MPAELAARAKVRKKDVSLQTITEEETKANHTFMTIVQTAKKLGVSAYQYIYDRVGSKFEMPFLAQIIREKSSVSGN</sequence>
<reference evidence="1 2" key="1">
    <citation type="submission" date="2014-07" db="EMBL/GenBank/DDBJ databases">
        <title>Methanogenic archaea and the global carbon cycle.</title>
        <authorList>
            <person name="Henriksen J.R."/>
            <person name="Luke J."/>
            <person name="Reinhart S."/>
            <person name="Benedict M.N."/>
            <person name="Youngblut N.D."/>
            <person name="Metcalf M.E."/>
            <person name="Whitaker R.J."/>
            <person name="Metcalf W.W."/>
        </authorList>
    </citation>
    <scope>NUCLEOTIDE SEQUENCE [LARGE SCALE GENOMIC DNA]</scope>
    <source>
        <strain evidence="1 2">Wiesmoor</strain>
    </source>
</reference>
<dbReference type="GeneID" id="24824145"/>
<accession>A0A0E3QPH4</accession>
<protein>
    <recommendedName>
        <fullName evidence="3">Mobile element protein</fullName>
    </recommendedName>
</protein>
<proteinExistence type="predicted"/>
<evidence type="ECO:0008006" key="3">
    <source>
        <dbReference type="Google" id="ProtNLM"/>
    </source>
</evidence>
<dbReference type="EMBL" id="CP009526">
    <property type="protein sequence ID" value="AKB51835.1"/>
    <property type="molecule type" value="Genomic_DNA"/>
</dbReference>
<dbReference type="HOGENOM" id="CLU_182996_1_0_2"/>
<dbReference type="Proteomes" id="UP000033038">
    <property type="component" value="Chromosome"/>
</dbReference>
<dbReference type="AlphaFoldDB" id="A0A0E3QPH4"/>
<dbReference type="KEGG" id="mbw:MSBRW_2582"/>
<dbReference type="PATRIC" id="fig|1434109.4.peg.3363"/>
<organism evidence="1 2">
    <name type="scientific">Methanosarcina barkeri str. Wiesmoor</name>
    <dbReference type="NCBI Taxonomy" id="1434109"/>
    <lineage>
        <taxon>Archaea</taxon>
        <taxon>Methanobacteriati</taxon>
        <taxon>Methanobacteriota</taxon>
        <taxon>Stenosarchaea group</taxon>
        <taxon>Methanomicrobia</taxon>
        <taxon>Methanosarcinales</taxon>
        <taxon>Methanosarcinaceae</taxon>
        <taxon>Methanosarcina</taxon>
    </lineage>
</organism>
<gene>
    <name evidence="1" type="ORF">MSBRW_2582</name>
</gene>
<evidence type="ECO:0000313" key="1">
    <source>
        <dbReference type="EMBL" id="AKB51835.1"/>
    </source>
</evidence>
<name>A0A0E3QPH4_METBA</name>
<evidence type="ECO:0000313" key="2">
    <source>
        <dbReference type="Proteomes" id="UP000033038"/>
    </source>
</evidence>